<dbReference type="InterPro" id="IPR025558">
    <property type="entry name" value="DUF4283"/>
</dbReference>
<dbReference type="InterPro" id="IPR040256">
    <property type="entry name" value="At4g02000-like"/>
</dbReference>
<dbReference type="EMBL" id="GHES01041350">
    <property type="protein sequence ID" value="MPA71909.1"/>
    <property type="molecule type" value="Transcribed_RNA"/>
</dbReference>
<accession>A0A5B7BSW9</accession>
<proteinExistence type="predicted"/>
<dbReference type="PANTHER" id="PTHR31286">
    <property type="entry name" value="GLYCINE-RICH CELL WALL STRUCTURAL PROTEIN 1.8-LIKE"/>
    <property type="match status" value="1"/>
</dbReference>
<organism evidence="2">
    <name type="scientific">Davidia involucrata</name>
    <name type="common">Dove tree</name>
    <dbReference type="NCBI Taxonomy" id="16924"/>
    <lineage>
        <taxon>Eukaryota</taxon>
        <taxon>Viridiplantae</taxon>
        <taxon>Streptophyta</taxon>
        <taxon>Embryophyta</taxon>
        <taxon>Tracheophyta</taxon>
        <taxon>Spermatophyta</taxon>
        <taxon>Magnoliopsida</taxon>
        <taxon>eudicotyledons</taxon>
        <taxon>Gunneridae</taxon>
        <taxon>Pentapetalae</taxon>
        <taxon>asterids</taxon>
        <taxon>Cornales</taxon>
        <taxon>Nyssaceae</taxon>
        <taxon>Davidia</taxon>
    </lineage>
</organism>
<evidence type="ECO:0000313" key="2">
    <source>
        <dbReference type="EMBL" id="MPA71909.1"/>
    </source>
</evidence>
<dbReference type="AlphaFoldDB" id="A0A5B7BSW9"/>
<evidence type="ECO:0000259" key="1">
    <source>
        <dbReference type="Pfam" id="PF14111"/>
    </source>
</evidence>
<dbReference type="PANTHER" id="PTHR31286:SF165">
    <property type="entry name" value="DUF4283 DOMAIN-CONTAINING PROTEIN"/>
    <property type="match status" value="1"/>
</dbReference>
<feature type="domain" description="DUF4283" evidence="1">
    <location>
        <begin position="2"/>
        <end position="51"/>
    </location>
</feature>
<sequence>MGEIRVFLLKAGVFEFDFEREESKIQVMEMGPWSFDNKPLVLRPWSYDLDIEKEEIDSVPVWIRLPGLKLHMWSTKALSRIARKLGLPLFSDKLTANLSRLAYARICVEIKINSKCSEEIIIENPDGS</sequence>
<name>A0A5B7BSW9_DAVIN</name>
<reference evidence="2" key="1">
    <citation type="submission" date="2019-08" db="EMBL/GenBank/DDBJ databases">
        <title>Reference gene set and small RNA set construction with multiple tissues from Davidia involucrata Baill.</title>
        <authorList>
            <person name="Yang H."/>
            <person name="Zhou C."/>
            <person name="Li G."/>
            <person name="Wang J."/>
            <person name="Gao P."/>
            <person name="Wang M."/>
            <person name="Wang R."/>
            <person name="Zhao Y."/>
        </authorList>
    </citation>
    <scope>NUCLEOTIDE SEQUENCE</scope>
    <source>
        <tissue evidence="2">Mixed with DoveR01_LX</tissue>
    </source>
</reference>
<dbReference type="Pfam" id="PF14111">
    <property type="entry name" value="DUF4283"/>
    <property type="match status" value="1"/>
</dbReference>
<gene>
    <name evidence="2" type="ORF">Din_041350</name>
</gene>
<protein>
    <recommendedName>
        <fullName evidence="1">DUF4283 domain-containing protein</fullName>
    </recommendedName>
</protein>